<dbReference type="PANTHER" id="PTHR43808:SF25">
    <property type="entry name" value="PEPTIDASE M20 DIMERISATION DOMAIN-CONTAINING PROTEIN"/>
    <property type="match status" value="1"/>
</dbReference>
<dbReference type="PANTHER" id="PTHR43808">
    <property type="entry name" value="ACETYLORNITHINE DEACETYLASE"/>
    <property type="match status" value="1"/>
</dbReference>
<dbReference type="Pfam" id="PF01546">
    <property type="entry name" value="Peptidase_M20"/>
    <property type="match status" value="1"/>
</dbReference>
<gene>
    <name evidence="2" type="ORF">KFK14_04935</name>
</gene>
<reference evidence="2" key="1">
    <citation type="submission" date="2021-04" db="EMBL/GenBank/DDBJ databases">
        <title>Isolation of p-tert-butylphenol degrading bacteria Sphingobium phenoxybenzoativorans Tas13 from active sludge.</title>
        <authorList>
            <person name="Li Y."/>
        </authorList>
    </citation>
    <scope>NUCLEOTIDE SEQUENCE</scope>
    <source>
        <strain evidence="2">Tas13</strain>
    </source>
</reference>
<dbReference type="KEGG" id="spph:KFK14_04935"/>
<evidence type="ECO:0000313" key="2">
    <source>
        <dbReference type="EMBL" id="QUT06791.1"/>
    </source>
</evidence>
<dbReference type="SUPFAM" id="SSF53187">
    <property type="entry name" value="Zn-dependent exopeptidases"/>
    <property type="match status" value="1"/>
</dbReference>
<dbReference type="GO" id="GO:0016787">
    <property type="term" value="F:hydrolase activity"/>
    <property type="evidence" value="ECO:0007669"/>
    <property type="project" value="InterPro"/>
</dbReference>
<name>A0A975Q2K8_9SPHN</name>
<keyword evidence="1" id="KW-0378">Hydrolase</keyword>
<sequence length="457" mass="49318">MSNDITRRSMMGTIAGGAMLPYATAIAAQVDGTPPVTFNSAKHKRLVDKIDQKGALAFLSKTVQHKSFTDTEGENDLAKFIAESMKADIPGIEAIAQPYEGRPNGKLKTRYNAIGVLKGTGGGKSIMFNGHIDTNPVTEGWTVDPFAGLVDKDFIYGIGVSNMKAGCAAYYWALKELVKAGVKLKGDVTLTFVSAELAGGLGTMAVLDGGYRADYFINPEPTDLIALTMHAIGSSLDIELIGSTRHMSKREEAVDTIMAACDLIPKLNAMTFRGALSAEHASINRVHVGVVHGALGRQLDEWRPPQVADYVKIKGSARYAPGQTHEGAMADIQLQLDALEKRFPGLKANNLAVDRKPDPIRQKGYFVSRDAPIVKAVNDAYMTVRRAPQPTGPETTNARYYGTDSPMLQNIGGMQGLVCGPGGRYNTMPDERVDIVDYIDMIKVFMLTIVNICGVES</sequence>
<dbReference type="AlphaFoldDB" id="A0A975Q2K8"/>
<dbReference type="EMBL" id="CP073910">
    <property type="protein sequence ID" value="QUT06791.1"/>
    <property type="molecule type" value="Genomic_DNA"/>
</dbReference>
<evidence type="ECO:0000256" key="1">
    <source>
        <dbReference type="ARBA" id="ARBA00022801"/>
    </source>
</evidence>
<dbReference type="Gene3D" id="3.40.630.10">
    <property type="entry name" value="Zn peptidases"/>
    <property type="match status" value="1"/>
</dbReference>
<proteinExistence type="predicted"/>
<keyword evidence="3" id="KW-1185">Reference proteome</keyword>
<dbReference type="RefSeq" id="WP_212610086.1">
    <property type="nucleotide sequence ID" value="NZ_CP073910.1"/>
</dbReference>
<dbReference type="Gene3D" id="3.30.70.360">
    <property type="match status" value="1"/>
</dbReference>
<dbReference type="InterPro" id="IPR002933">
    <property type="entry name" value="Peptidase_M20"/>
</dbReference>
<protein>
    <submittedName>
        <fullName evidence="2">M20/M25/M40 family metallo-hydrolase</fullName>
    </submittedName>
</protein>
<accession>A0A975Q2K8</accession>
<organism evidence="2 3">
    <name type="scientific">Sphingobium phenoxybenzoativorans</name>
    <dbReference type="NCBI Taxonomy" id="1592790"/>
    <lineage>
        <taxon>Bacteria</taxon>
        <taxon>Pseudomonadati</taxon>
        <taxon>Pseudomonadota</taxon>
        <taxon>Alphaproteobacteria</taxon>
        <taxon>Sphingomonadales</taxon>
        <taxon>Sphingomonadaceae</taxon>
        <taxon>Sphingobium</taxon>
    </lineage>
</organism>
<dbReference type="InterPro" id="IPR050072">
    <property type="entry name" value="Peptidase_M20A"/>
</dbReference>
<evidence type="ECO:0000313" key="3">
    <source>
        <dbReference type="Proteomes" id="UP000681425"/>
    </source>
</evidence>
<dbReference type="Proteomes" id="UP000681425">
    <property type="component" value="Chromosome"/>
</dbReference>